<keyword evidence="4" id="KW-1185">Reference proteome</keyword>
<proteinExistence type="predicted"/>
<feature type="compositionally biased region" description="Basic and acidic residues" evidence="1">
    <location>
        <begin position="293"/>
        <end position="304"/>
    </location>
</feature>
<dbReference type="SMART" id="SM00456">
    <property type="entry name" value="WW"/>
    <property type="match status" value="1"/>
</dbReference>
<dbReference type="InterPro" id="IPR001202">
    <property type="entry name" value="WW_dom"/>
</dbReference>
<accession>A0A2K3Q8I5</accession>
<sequence length="304" mass="32232">MTSPRSPAAANAAAVVAVAPTSESRSPEPVEAGALDVKAEGATAEDGASPDVSKEASAGTDDAARGTETEAATQAEDTEAKIEPQAKNQDETEDVPPLPNEGISDGPPLPEEPTPESEDDGWEAQLEPYSGRWYFANRFTGVTQWENPRVPEATNAAAGAVVPGAPPAPLNERPAAGGYNPAIHGDYDPNAWYAQAYNQEQEAQEAAAAAALQPSAGIGATVGFDQYTGPFQAPGAGPNRHSDEAKSHRQMNAFFDVDAAANAHDGRSLKAERQNKRLSKTELKAYKEKRRAKKEEKRRAWLMD</sequence>
<feature type="compositionally biased region" description="Low complexity" evidence="1">
    <location>
        <begin position="8"/>
        <end position="19"/>
    </location>
</feature>
<feature type="compositionally biased region" description="Basic and acidic residues" evidence="1">
    <location>
        <begin position="78"/>
        <end position="90"/>
    </location>
</feature>
<gene>
    <name evidence="3" type="ORF">TCAP_06203</name>
</gene>
<dbReference type="Gene3D" id="2.20.70.10">
    <property type="match status" value="1"/>
</dbReference>
<protein>
    <recommendedName>
        <fullName evidence="2">WW domain-containing protein</fullName>
    </recommendedName>
</protein>
<dbReference type="Pfam" id="PF00397">
    <property type="entry name" value="WW"/>
    <property type="match status" value="1"/>
</dbReference>
<evidence type="ECO:0000256" key="1">
    <source>
        <dbReference type="SAM" id="MobiDB-lite"/>
    </source>
</evidence>
<feature type="compositionally biased region" description="Acidic residues" evidence="1">
    <location>
        <begin position="113"/>
        <end position="122"/>
    </location>
</feature>
<organism evidence="3 4">
    <name type="scientific">Tolypocladium capitatum</name>
    <dbReference type="NCBI Taxonomy" id="45235"/>
    <lineage>
        <taxon>Eukaryota</taxon>
        <taxon>Fungi</taxon>
        <taxon>Dikarya</taxon>
        <taxon>Ascomycota</taxon>
        <taxon>Pezizomycotina</taxon>
        <taxon>Sordariomycetes</taxon>
        <taxon>Hypocreomycetidae</taxon>
        <taxon>Hypocreales</taxon>
        <taxon>Ophiocordycipitaceae</taxon>
        <taxon>Tolypocladium</taxon>
    </lineage>
</organism>
<name>A0A2K3Q8I5_9HYPO</name>
<feature type="compositionally biased region" description="Basic and acidic residues" evidence="1">
    <location>
        <begin position="264"/>
        <end position="286"/>
    </location>
</feature>
<feature type="region of interest" description="Disordered" evidence="1">
    <location>
        <begin position="1"/>
        <end position="128"/>
    </location>
</feature>
<comment type="caution">
    <text evidence="3">The sequence shown here is derived from an EMBL/GenBank/DDBJ whole genome shotgun (WGS) entry which is preliminary data.</text>
</comment>
<feature type="region of interest" description="Disordered" evidence="1">
    <location>
        <begin position="230"/>
        <end position="250"/>
    </location>
</feature>
<evidence type="ECO:0000313" key="4">
    <source>
        <dbReference type="Proteomes" id="UP000236621"/>
    </source>
</evidence>
<dbReference type="Proteomes" id="UP000236621">
    <property type="component" value="Unassembled WGS sequence"/>
</dbReference>
<feature type="region of interest" description="Disordered" evidence="1">
    <location>
        <begin position="263"/>
        <end position="304"/>
    </location>
</feature>
<dbReference type="EMBL" id="NRSZ01001033">
    <property type="protein sequence ID" value="PNY23860.1"/>
    <property type="molecule type" value="Genomic_DNA"/>
</dbReference>
<dbReference type="InterPro" id="IPR036020">
    <property type="entry name" value="WW_dom_sf"/>
</dbReference>
<reference evidence="3 4" key="1">
    <citation type="submission" date="2017-08" db="EMBL/GenBank/DDBJ databases">
        <title>Harnessing the power of phylogenomics to disentangle the directionality and signatures of interkingdom host jumping in the parasitic fungal genus Tolypocladium.</title>
        <authorList>
            <person name="Quandt C.A."/>
            <person name="Patterson W."/>
            <person name="Spatafora J.W."/>
        </authorList>
    </citation>
    <scope>NUCLEOTIDE SEQUENCE [LARGE SCALE GENOMIC DNA]</scope>
    <source>
        <strain evidence="3 4">CBS 113982</strain>
    </source>
</reference>
<dbReference type="PROSITE" id="PS50020">
    <property type="entry name" value="WW_DOMAIN_2"/>
    <property type="match status" value="1"/>
</dbReference>
<dbReference type="SUPFAM" id="SSF51045">
    <property type="entry name" value="WW domain"/>
    <property type="match status" value="1"/>
</dbReference>
<dbReference type="AlphaFoldDB" id="A0A2K3Q8I5"/>
<dbReference type="STRING" id="45235.A0A2K3Q8I5"/>
<evidence type="ECO:0000313" key="3">
    <source>
        <dbReference type="EMBL" id="PNY23860.1"/>
    </source>
</evidence>
<dbReference type="OrthoDB" id="20900at2759"/>
<dbReference type="PROSITE" id="PS01159">
    <property type="entry name" value="WW_DOMAIN_1"/>
    <property type="match status" value="1"/>
</dbReference>
<dbReference type="CDD" id="cd00201">
    <property type="entry name" value="WW"/>
    <property type="match status" value="1"/>
</dbReference>
<evidence type="ECO:0000259" key="2">
    <source>
        <dbReference type="PROSITE" id="PS50020"/>
    </source>
</evidence>
<feature type="domain" description="WW" evidence="2">
    <location>
        <begin position="116"/>
        <end position="150"/>
    </location>
</feature>